<keyword evidence="2" id="KW-1003">Cell membrane</keyword>
<accession>A0A943YYA6</accession>
<feature type="transmembrane region" description="Helical" evidence="9">
    <location>
        <begin position="475"/>
        <end position="497"/>
    </location>
</feature>
<organism evidence="10 11">
    <name type="scientific">Slackia piriformis</name>
    <dbReference type="NCBI Taxonomy" id="626934"/>
    <lineage>
        <taxon>Bacteria</taxon>
        <taxon>Bacillati</taxon>
        <taxon>Actinomycetota</taxon>
        <taxon>Coriobacteriia</taxon>
        <taxon>Eggerthellales</taxon>
        <taxon>Eggerthellaceae</taxon>
        <taxon>Slackia</taxon>
    </lineage>
</organism>
<feature type="transmembrane region" description="Helical" evidence="9">
    <location>
        <begin position="331"/>
        <end position="350"/>
    </location>
</feature>
<comment type="subcellular location">
    <subcellularLocation>
        <location evidence="1">Cell membrane</location>
        <topology evidence="1">Multi-pass membrane protein</topology>
    </subcellularLocation>
</comment>
<feature type="transmembrane region" description="Helical" evidence="9">
    <location>
        <begin position="402"/>
        <end position="425"/>
    </location>
</feature>
<evidence type="ECO:0000256" key="9">
    <source>
        <dbReference type="SAM" id="Phobius"/>
    </source>
</evidence>
<dbReference type="EMBL" id="JAGZSV010000072">
    <property type="protein sequence ID" value="MBS6940833.1"/>
    <property type="molecule type" value="Genomic_DNA"/>
</dbReference>
<evidence type="ECO:0000313" key="10">
    <source>
        <dbReference type="EMBL" id="MBS6940833.1"/>
    </source>
</evidence>
<reference evidence="10" key="1">
    <citation type="submission" date="2021-02" db="EMBL/GenBank/DDBJ databases">
        <title>Infant gut strain persistence is associated with maternal origin, phylogeny, and functional potential including surface adhesion and iron acquisition.</title>
        <authorList>
            <person name="Lou Y.C."/>
        </authorList>
    </citation>
    <scope>NUCLEOTIDE SEQUENCE</scope>
    <source>
        <strain evidence="10">L2_039_000G1_dasL2_039_000G1_concoct_11</strain>
    </source>
</reference>
<evidence type="ECO:0000256" key="2">
    <source>
        <dbReference type="ARBA" id="ARBA00022475"/>
    </source>
</evidence>
<feature type="transmembrane region" description="Helical" evidence="9">
    <location>
        <begin position="20"/>
        <end position="38"/>
    </location>
</feature>
<evidence type="ECO:0000256" key="5">
    <source>
        <dbReference type="ARBA" id="ARBA00022984"/>
    </source>
</evidence>
<keyword evidence="6 9" id="KW-1133">Transmembrane helix</keyword>
<dbReference type="InterPro" id="IPR051050">
    <property type="entry name" value="Lipid_II_flippase_MurJ/MviN"/>
</dbReference>
<dbReference type="PANTHER" id="PTHR47019:SF1">
    <property type="entry name" value="LIPID II FLIPPASE MURJ"/>
    <property type="match status" value="1"/>
</dbReference>
<feature type="region of interest" description="Disordered" evidence="8">
    <location>
        <begin position="568"/>
        <end position="714"/>
    </location>
</feature>
<sequence length="714" mass="75728">MSATGISTSQDKPSSQETAASVGTSAALISFFVIISRITGFMRTWAMAFALGSTMLASSYQIANNLPNMLYELVMGGMLVTAFLPVYLSVKNRLGERGGNEYAGNIMSIAFIALGLVALLCTLFAPALVFTQSFMSDQGGMDDAVFFFRFFAIQIVFYGLSSIVSGLLNASRDYLWSSAAPIFNNIIVTATFMLYAFVAPSDPDMAKLIIAVGNPLGVFVQMAIQLPALKRNGIKLRFHVDLRDPALKETLAIGVPAVLVMCAGLIVVSVQNAASYAVVENGPSIIAYARLWFTLPYAFLTVPITTAMFTEISEMHAKGNLRGFKRGLASGTNQILFFMVPFALFLIVFAEPLVTLYHIGAFTEENIGQIALYLAALALSLPFYGVNTYLQKAFSAMRAMGAYAAMMVAAIALQIAFIAVFATPFGGPANFGMPAIALSETVFYAVLDLACFVYLRRRIGALGLKSTALSGARSLGLGLLGAAAGAGVVFILDVTVAPLDGSIPHALACIVCGGIAAVAVTFGIAAKAGFEEAEMLTSIVAKIARKIGRKSEASADAADDAQIASEPIDAWNEPNPAAATPSHATDDASQDAIDMPRTPAHGRHTNAIATQHAQAQCDRDTKGRHSAQAVSERKLAGARHAGRFAAPSAHEAGAFDDAFDDRPGNLGTKGEHARPSSQTAAENAAHAMQNTQAGKESRAWHARHEKPPRHSRRR</sequence>
<dbReference type="CDD" id="cd13123">
    <property type="entry name" value="MATE_MurJ_like"/>
    <property type="match status" value="1"/>
</dbReference>
<evidence type="ECO:0000256" key="7">
    <source>
        <dbReference type="ARBA" id="ARBA00023136"/>
    </source>
</evidence>
<dbReference type="PRINTS" id="PR01806">
    <property type="entry name" value="VIRFACTRMVIN"/>
</dbReference>
<feature type="transmembrane region" description="Helical" evidence="9">
    <location>
        <begin position="291"/>
        <end position="310"/>
    </location>
</feature>
<keyword evidence="4" id="KW-0133">Cell shape</keyword>
<name>A0A943YYA6_9ACTN</name>
<feature type="transmembrane region" description="Helical" evidence="9">
    <location>
        <begin position="370"/>
        <end position="390"/>
    </location>
</feature>
<keyword evidence="3 9" id="KW-0812">Transmembrane</keyword>
<feature type="transmembrane region" description="Helical" evidence="9">
    <location>
        <begin position="182"/>
        <end position="199"/>
    </location>
</feature>
<feature type="compositionally biased region" description="Basic residues" evidence="8">
    <location>
        <begin position="700"/>
        <end position="714"/>
    </location>
</feature>
<evidence type="ECO:0000313" key="11">
    <source>
        <dbReference type="Proteomes" id="UP000727506"/>
    </source>
</evidence>
<proteinExistence type="predicted"/>
<keyword evidence="5" id="KW-0573">Peptidoglycan synthesis</keyword>
<dbReference type="GO" id="GO:0008360">
    <property type="term" value="P:regulation of cell shape"/>
    <property type="evidence" value="ECO:0007669"/>
    <property type="project" value="UniProtKB-KW"/>
</dbReference>
<dbReference type="PANTHER" id="PTHR47019">
    <property type="entry name" value="LIPID II FLIPPASE MURJ"/>
    <property type="match status" value="1"/>
</dbReference>
<feature type="transmembrane region" description="Helical" evidence="9">
    <location>
        <begin position="102"/>
        <end position="126"/>
    </location>
</feature>
<gene>
    <name evidence="10" type="ORF">KH142_05025</name>
</gene>
<dbReference type="GO" id="GO:0005886">
    <property type="term" value="C:plasma membrane"/>
    <property type="evidence" value="ECO:0007669"/>
    <property type="project" value="UniProtKB-SubCell"/>
</dbReference>
<dbReference type="Proteomes" id="UP000727506">
    <property type="component" value="Unassembled WGS sequence"/>
</dbReference>
<dbReference type="Pfam" id="PF03023">
    <property type="entry name" value="MurJ"/>
    <property type="match status" value="1"/>
</dbReference>
<feature type="transmembrane region" description="Helical" evidence="9">
    <location>
        <begin position="250"/>
        <end position="271"/>
    </location>
</feature>
<evidence type="ECO:0000256" key="6">
    <source>
        <dbReference type="ARBA" id="ARBA00022989"/>
    </source>
</evidence>
<evidence type="ECO:0000256" key="4">
    <source>
        <dbReference type="ARBA" id="ARBA00022960"/>
    </source>
</evidence>
<protein>
    <submittedName>
        <fullName evidence="10">Murein biosynthesis integral membrane protein MurJ</fullName>
    </submittedName>
</protein>
<dbReference type="GO" id="GO:0015648">
    <property type="term" value="F:lipid-linked peptidoglycan transporter activity"/>
    <property type="evidence" value="ECO:0007669"/>
    <property type="project" value="TreeGrafter"/>
</dbReference>
<keyword evidence="7 9" id="KW-0472">Membrane</keyword>
<feature type="transmembrane region" description="Helical" evidence="9">
    <location>
        <begin position="205"/>
        <end position="229"/>
    </location>
</feature>
<dbReference type="AlphaFoldDB" id="A0A943YYA6"/>
<dbReference type="GO" id="GO:0009252">
    <property type="term" value="P:peptidoglycan biosynthetic process"/>
    <property type="evidence" value="ECO:0007669"/>
    <property type="project" value="UniProtKB-KW"/>
</dbReference>
<feature type="transmembrane region" description="Helical" evidence="9">
    <location>
        <begin position="431"/>
        <end position="455"/>
    </location>
</feature>
<feature type="transmembrane region" description="Helical" evidence="9">
    <location>
        <begin position="146"/>
        <end position="170"/>
    </location>
</feature>
<dbReference type="GO" id="GO:0034204">
    <property type="term" value="P:lipid translocation"/>
    <property type="evidence" value="ECO:0007669"/>
    <property type="project" value="TreeGrafter"/>
</dbReference>
<dbReference type="InterPro" id="IPR004268">
    <property type="entry name" value="MurJ"/>
</dbReference>
<evidence type="ECO:0000256" key="3">
    <source>
        <dbReference type="ARBA" id="ARBA00022692"/>
    </source>
</evidence>
<feature type="transmembrane region" description="Helical" evidence="9">
    <location>
        <begin position="503"/>
        <end position="526"/>
    </location>
</feature>
<feature type="transmembrane region" description="Helical" evidence="9">
    <location>
        <begin position="69"/>
        <end position="90"/>
    </location>
</feature>
<evidence type="ECO:0000256" key="1">
    <source>
        <dbReference type="ARBA" id="ARBA00004651"/>
    </source>
</evidence>
<evidence type="ECO:0000256" key="8">
    <source>
        <dbReference type="SAM" id="MobiDB-lite"/>
    </source>
</evidence>
<comment type="caution">
    <text evidence="10">The sequence shown here is derived from an EMBL/GenBank/DDBJ whole genome shotgun (WGS) entry which is preliminary data.</text>
</comment>